<evidence type="ECO:0000313" key="1">
    <source>
        <dbReference type="EMBL" id="UOE41151.1"/>
    </source>
</evidence>
<gene>
    <name evidence="1" type="ORF">MTP09_00450</name>
</gene>
<dbReference type="EMBL" id="CP094532">
    <property type="protein sequence ID" value="UOE41151.1"/>
    <property type="molecule type" value="Genomic_DNA"/>
</dbReference>
<protein>
    <recommendedName>
        <fullName evidence="3">Outer membrane protein beta-barrel domain-containing protein</fullName>
    </recommendedName>
</protein>
<dbReference type="RefSeq" id="WP_243549623.1">
    <property type="nucleotide sequence ID" value="NZ_CP094532.1"/>
</dbReference>
<dbReference type="Proteomes" id="UP000831460">
    <property type="component" value="Chromosome"/>
</dbReference>
<reference evidence="1 2" key="1">
    <citation type="submission" date="2022-03" db="EMBL/GenBank/DDBJ databases">
        <title>Chryseobacterium sp. isolated from particulate matters in swine house.</title>
        <authorList>
            <person name="Won M."/>
            <person name="Kim S.-J."/>
            <person name="Kwon S.-W."/>
        </authorList>
    </citation>
    <scope>NUCLEOTIDE SEQUENCE [LARGE SCALE GENOMIC DNA]</scope>
    <source>
        <strain evidence="1 2">SC2-2</strain>
    </source>
</reference>
<keyword evidence="2" id="KW-1185">Reference proteome</keyword>
<sequence length="180" mass="20533">MDVVSNADAKAIIMKPLGNNTFAKDLQTFYGFGFGGNLMTPIRFGIGLDYSILFSNVKYGRENYFGSIGSPTMHVFDAFLTHRENISEDFFVEEMLGYSYFALSTPYIYNSSNFFKTTGSGPLLGGKAIYNLDREGRQQAFGNLKFNMYFNTVYNEDPSIQNYYSRSFFLSFGLGYRYNF</sequence>
<name>A0ABY4BPP3_9FLAO</name>
<evidence type="ECO:0000313" key="2">
    <source>
        <dbReference type="Proteomes" id="UP000831460"/>
    </source>
</evidence>
<accession>A0ABY4BPP3</accession>
<organism evidence="1 2">
    <name type="scientific">Chryseobacterium suipulveris</name>
    <dbReference type="NCBI Taxonomy" id="2929800"/>
    <lineage>
        <taxon>Bacteria</taxon>
        <taxon>Pseudomonadati</taxon>
        <taxon>Bacteroidota</taxon>
        <taxon>Flavobacteriia</taxon>
        <taxon>Flavobacteriales</taxon>
        <taxon>Weeksellaceae</taxon>
        <taxon>Chryseobacterium group</taxon>
        <taxon>Chryseobacterium</taxon>
    </lineage>
</organism>
<proteinExistence type="predicted"/>
<evidence type="ECO:0008006" key="3">
    <source>
        <dbReference type="Google" id="ProtNLM"/>
    </source>
</evidence>